<comment type="caution">
    <text evidence="2">The sequence shown here is derived from an EMBL/GenBank/DDBJ whole genome shotgun (WGS) entry which is preliminary data.</text>
</comment>
<dbReference type="InterPro" id="IPR021109">
    <property type="entry name" value="Peptidase_aspartic_dom_sf"/>
</dbReference>
<evidence type="ECO:0000313" key="3">
    <source>
        <dbReference type="Proteomes" id="UP000193144"/>
    </source>
</evidence>
<sequence>MTSATDWIWSGEHQDYYYWIVKADGSLYYNWYKSANEPALRAKDATFQDIGLSRAVLVNKTHGNGTSPGSDIDIYYRYPHSSRQQPLTPTRRLTYTSEPDLPSTAPSFRVPYSLVRPESAPPARTTETYRPRKNCTWDIEIKRKDGRPENTNAVALIDSACQKGNWISHHLIKRMGIERSKLEPLYNGPTLDSGAGPVTADHEIELSFKRVNGNQYYDITCFVFPPNTKRMDMVIGLDFISEHDILSVNDGACLPLLENGTLSAGEQAEIAAAEARRRQEEAALEARRAAVPGQSLQQQSQTQRTQSQPQRQKS</sequence>
<reference evidence="2 3" key="1">
    <citation type="submission" date="2016-07" db="EMBL/GenBank/DDBJ databases">
        <title>Pervasive Adenine N6-methylation of Active Genes in Fungi.</title>
        <authorList>
            <consortium name="DOE Joint Genome Institute"/>
            <person name="Mondo S.J."/>
            <person name="Dannebaum R.O."/>
            <person name="Kuo R.C."/>
            <person name="Labutti K."/>
            <person name="Haridas S."/>
            <person name="Kuo A."/>
            <person name="Salamov A."/>
            <person name="Ahrendt S.R."/>
            <person name="Lipzen A."/>
            <person name="Sullivan W."/>
            <person name="Andreopoulos W.B."/>
            <person name="Clum A."/>
            <person name="Lindquist E."/>
            <person name="Daum C."/>
            <person name="Ramamoorthy G.K."/>
            <person name="Gryganskyi A."/>
            <person name="Culley D."/>
            <person name="Magnuson J.K."/>
            <person name="James T.Y."/>
            <person name="O'Malley M.A."/>
            <person name="Stajich J.E."/>
            <person name="Spatafora J.W."/>
            <person name="Visel A."/>
            <person name="Grigoriev I.V."/>
        </authorList>
    </citation>
    <scope>NUCLEOTIDE SEQUENCE [LARGE SCALE GENOMIC DNA]</scope>
    <source>
        <strain evidence="2 3">CBS 115471</strain>
    </source>
</reference>
<dbReference type="EMBL" id="MCFA01000024">
    <property type="protein sequence ID" value="ORY15535.1"/>
    <property type="molecule type" value="Genomic_DNA"/>
</dbReference>
<gene>
    <name evidence="2" type="ORF">BCR34DRAFT_169059</name>
</gene>
<feature type="compositionally biased region" description="Low complexity" evidence="1">
    <location>
        <begin position="294"/>
        <end position="314"/>
    </location>
</feature>
<dbReference type="Gene3D" id="2.40.70.10">
    <property type="entry name" value="Acid Proteases"/>
    <property type="match status" value="1"/>
</dbReference>
<accession>A0A1Y2A0H4</accession>
<dbReference type="AlphaFoldDB" id="A0A1Y2A0H4"/>
<organism evidence="2 3">
    <name type="scientific">Clohesyomyces aquaticus</name>
    <dbReference type="NCBI Taxonomy" id="1231657"/>
    <lineage>
        <taxon>Eukaryota</taxon>
        <taxon>Fungi</taxon>
        <taxon>Dikarya</taxon>
        <taxon>Ascomycota</taxon>
        <taxon>Pezizomycotina</taxon>
        <taxon>Dothideomycetes</taxon>
        <taxon>Pleosporomycetidae</taxon>
        <taxon>Pleosporales</taxon>
        <taxon>Lindgomycetaceae</taxon>
        <taxon>Clohesyomyces</taxon>
    </lineage>
</organism>
<keyword evidence="3" id="KW-1185">Reference proteome</keyword>
<dbReference type="OrthoDB" id="4738527at2759"/>
<proteinExistence type="predicted"/>
<feature type="region of interest" description="Disordered" evidence="1">
    <location>
        <begin position="281"/>
        <end position="314"/>
    </location>
</feature>
<evidence type="ECO:0000313" key="2">
    <source>
        <dbReference type="EMBL" id="ORY15535.1"/>
    </source>
</evidence>
<dbReference type="Proteomes" id="UP000193144">
    <property type="component" value="Unassembled WGS sequence"/>
</dbReference>
<name>A0A1Y2A0H4_9PLEO</name>
<protein>
    <submittedName>
        <fullName evidence="2">Uncharacterized protein</fullName>
    </submittedName>
</protein>
<evidence type="ECO:0000256" key="1">
    <source>
        <dbReference type="SAM" id="MobiDB-lite"/>
    </source>
</evidence>